<feature type="transmembrane region" description="Helical" evidence="2">
    <location>
        <begin position="118"/>
        <end position="138"/>
    </location>
</feature>
<keyword evidence="2" id="KW-1133">Transmembrane helix</keyword>
<gene>
    <name evidence="3" type="ORF">M431DRAFT_18632</name>
</gene>
<dbReference type="STRING" id="983964.A0A2T4A5C3"/>
<evidence type="ECO:0000313" key="3">
    <source>
        <dbReference type="EMBL" id="PTB52272.1"/>
    </source>
</evidence>
<dbReference type="RefSeq" id="XP_024771949.1">
    <property type="nucleotide sequence ID" value="XM_024913182.1"/>
</dbReference>
<feature type="compositionally biased region" description="Basic and acidic residues" evidence="1">
    <location>
        <begin position="13"/>
        <end position="33"/>
    </location>
</feature>
<sequence>MNTSHKQTVPSESLERKVKPEIGEKQQDNERDSQAAAGSKSFLKSTSKHGEDKAVLIQPFFSSRVLEWAVHLLAVSISIIGIFWLRFLDVYWIDESTWTTSWAWAFFGLDGILKALQFITKVHMLLMIASIASITVNFSRPRLVGHKGVAFDNFWYTVNFIRKDSANISLSIFILCSAILCQLAGLASIGVIQPNLGWWHMPDPYGGQALPVYTQSKKNETFPLTLNSTTLPTSTAGLKWDMNSCLTATPQTSALACPGSGSESLKAWTLSNFQNHAVPNLTMVESITRARRILAAESIGNGTAIARLRLVALNLDGSVPAKAKPRQQWGIGDPIHISSNWAELLNAPGHLAFTMTSSDGDFVTDSADLMEGAADKMATILSLVIADGLSRITDWSESLVVLDTNGDNITYSYLNALSDKIEYANRSSFDLEQNTFLRLRIQRYGWAYN</sequence>
<evidence type="ECO:0000313" key="4">
    <source>
        <dbReference type="Proteomes" id="UP000241690"/>
    </source>
</evidence>
<evidence type="ECO:0000256" key="2">
    <source>
        <dbReference type="SAM" id="Phobius"/>
    </source>
</evidence>
<name>A0A2T4A5C3_TRIHA</name>
<proteinExistence type="predicted"/>
<feature type="transmembrane region" description="Helical" evidence="2">
    <location>
        <begin position="68"/>
        <end position="87"/>
    </location>
</feature>
<feature type="compositionally biased region" description="Polar residues" evidence="1">
    <location>
        <begin position="1"/>
        <end position="11"/>
    </location>
</feature>
<dbReference type="Proteomes" id="UP000241690">
    <property type="component" value="Unassembled WGS sequence"/>
</dbReference>
<reference evidence="3 4" key="1">
    <citation type="submission" date="2016-07" db="EMBL/GenBank/DDBJ databases">
        <title>Multiple horizontal gene transfer events from other fungi enriched the ability of initially mycotrophic Trichoderma (Ascomycota) to feed on dead plant biomass.</title>
        <authorList>
            <consortium name="DOE Joint Genome Institute"/>
            <person name="Aerts A."/>
            <person name="Atanasova L."/>
            <person name="Chenthamara K."/>
            <person name="Zhang J."/>
            <person name="Grujic M."/>
            <person name="Henrissat B."/>
            <person name="Kuo A."/>
            <person name="Salamov A."/>
            <person name="Lipzen A."/>
            <person name="Labutti K."/>
            <person name="Barry K."/>
            <person name="Miao Y."/>
            <person name="Rahimi M.J."/>
            <person name="Shen Q."/>
            <person name="Grigoriev I.V."/>
            <person name="Kubicek C.P."/>
            <person name="Druzhinina I.S."/>
        </authorList>
    </citation>
    <scope>NUCLEOTIDE SEQUENCE [LARGE SCALE GENOMIC DNA]</scope>
    <source>
        <strain evidence="3 4">CBS 226.95</strain>
    </source>
</reference>
<protein>
    <submittedName>
        <fullName evidence="3">Uncharacterized protein</fullName>
    </submittedName>
</protein>
<accession>A0A2T4A5C3</accession>
<keyword evidence="2" id="KW-0472">Membrane</keyword>
<feature type="region of interest" description="Disordered" evidence="1">
    <location>
        <begin position="1"/>
        <end position="37"/>
    </location>
</feature>
<dbReference type="AlphaFoldDB" id="A0A2T4A5C3"/>
<keyword evidence="4" id="KW-1185">Reference proteome</keyword>
<dbReference type="GeneID" id="36621743"/>
<dbReference type="EMBL" id="KZ679684">
    <property type="protein sequence ID" value="PTB52272.1"/>
    <property type="molecule type" value="Genomic_DNA"/>
</dbReference>
<keyword evidence="2" id="KW-0812">Transmembrane</keyword>
<feature type="transmembrane region" description="Helical" evidence="2">
    <location>
        <begin position="170"/>
        <end position="192"/>
    </location>
</feature>
<organism evidence="3 4">
    <name type="scientific">Trichoderma harzianum CBS 226.95</name>
    <dbReference type="NCBI Taxonomy" id="983964"/>
    <lineage>
        <taxon>Eukaryota</taxon>
        <taxon>Fungi</taxon>
        <taxon>Dikarya</taxon>
        <taxon>Ascomycota</taxon>
        <taxon>Pezizomycotina</taxon>
        <taxon>Sordariomycetes</taxon>
        <taxon>Hypocreomycetidae</taxon>
        <taxon>Hypocreales</taxon>
        <taxon>Hypocreaceae</taxon>
        <taxon>Trichoderma</taxon>
    </lineage>
</organism>
<evidence type="ECO:0000256" key="1">
    <source>
        <dbReference type="SAM" id="MobiDB-lite"/>
    </source>
</evidence>